<proteinExistence type="predicted"/>
<dbReference type="AlphaFoldDB" id="A0AAN8NKQ4"/>
<comment type="caution">
    <text evidence="1">The sequence shown here is derived from an EMBL/GenBank/DDBJ whole genome shotgun (WGS) entry which is preliminary data.</text>
</comment>
<name>A0AAN8NKQ4_9PEZI</name>
<accession>A0AAN8NKQ4</accession>
<dbReference type="Proteomes" id="UP001307849">
    <property type="component" value="Unassembled WGS sequence"/>
</dbReference>
<sequence>MTYRMAIPTRKIQHEVLSLSSMSRAALLAHGSTLLADPPYVAQKREKSAR</sequence>
<evidence type="ECO:0000313" key="2">
    <source>
        <dbReference type="Proteomes" id="UP001307849"/>
    </source>
</evidence>
<evidence type="ECO:0000313" key="1">
    <source>
        <dbReference type="EMBL" id="KAK6515356.1"/>
    </source>
</evidence>
<reference evidence="1 2" key="1">
    <citation type="submission" date="2019-10" db="EMBL/GenBank/DDBJ databases">
        <authorList>
            <person name="Palmer J.M."/>
        </authorList>
    </citation>
    <scope>NUCLEOTIDE SEQUENCE [LARGE SCALE GENOMIC DNA]</scope>
    <source>
        <strain evidence="1 2">TWF506</strain>
    </source>
</reference>
<protein>
    <submittedName>
        <fullName evidence="1">Uncharacterized protein</fullName>
    </submittedName>
</protein>
<organism evidence="1 2">
    <name type="scientific">Arthrobotrys conoides</name>
    <dbReference type="NCBI Taxonomy" id="74498"/>
    <lineage>
        <taxon>Eukaryota</taxon>
        <taxon>Fungi</taxon>
        <taxon>Dikarya</taxon>
        <taxon>Ascomycota</taxon>
        <taxon>Pezizomycotina</taxon>
        <taxon>Orbiliomycetes</taxon>
        <taxon>Orbiliales</taxon>
        <taxon>Orbiliaceae</taxon>
        <taxon>Arthrobotrys</taxon>
    </lineage>
</organism>
<dbReference type="EMBL" id="JAVHJM010000004">
    <property type="protein sequence ID" value="KAK6515356.1"/>
    <property type="molecule type" value="Genomic_DNA"/>
</dbReference>
<keyword evidence="2" id="KW-1185">Reference proteome</keyword>
<gene>
    <name evidence="1" type="ORF">TWF506_007698</name>
</gene>